<gene>
    <name evidence="1" type="ORF">N4264_19150</name>
</gene>
<name>A0ABY6BAG1_9GAMM</name>
<proteinExistence type="predicted"/>
<dbReference type="InterPro" id="IPR011717">
    <property type="entry name" value="TPR-4"/>
</dbReference>
<reference evidence="1" key="1">
    <citation type="submission" date="2022-09" db="EMBL/GenBank/DDBJ databases">
        <title>Tahibacter sp. nov., isolated from a fresh water.</title>
        <authorList>
            <person name="Baek J.H."/>
            <person name="Lee J.K."/>
            <person name="Kim J.M."/>
            <person name="Jeon C.O."/>
        </authorList>
    </citation>
    <scope>NUCLEOTIDE SEQUENCE</scope>
    <source>
        <strain evidence="1">W38</strain>
    </source>
</reference>
<dbReference type="EMBL" id="CP104694">
    <property type="protein sequence ID" value="UXI66854.1"/>
    <property type="molecule type" value="Genomic_DNA"/>
</dbReference>
<keyword evidence="2" id="KW-1185">Reference proteome</keyword>
<dbReference type="Gene3D" id="1.25.40.10">
    <property type="entry name" value="Tetratricopeptide repeat domain"/>
    <property type="match status" value="1"/>
</dbReference>
<dbReference type="Proteomes" id="UP001064632">
    <property type="component" value="Chromosome"/>
</dbReference>
<protein>
    <submittedName>
        <fullName evidence="1">Tetratricopeptide repeat protein</fullName>
    </submittedName>
</protein>
<dbReference type="RefSeq" id="WP_261693834.1">
    <property type="nucleotide sequence ID" value="NZ_CP104694.1"/>
</dbReference>
<dbReference type="InterPro" id="IPR011990">
    <property type="entry name" value="TPR-like_helical_dom_sf"/>
</dbReference>
<dbReference type="SUPFAM" id="SSF48452">
    <property type="entry name" value="TPR-like"/>
    <property type="match status" value="1"/>
</dbReference>
<dbReference type="Pfam" id="PF13424">
    <property type="entry name" value="TPR_12"/>
    <property type="match status" value="1"/>
</dbReference>
<organism evidence="1 2">
    <name type="scientific">Tahibacter amnicola</name>
    <dbReference type="NCBI Taxonomy" id="2976241"/>
    <lineage>
        <taxon>Bacteria</taxon>
        <taxon>Pseudomonadati</taxon>
        <taxon>Pseudomonadota</taxon>
        <taxon>Gammaproteobacteria</taxon>
        <taxon>Lysobacterales</taxon>
        <taxon>Rhodanobacteraceae</taxon>
        <taxon>Tahibacter</taxon>
    </lineage>
</organism>
<dbReference type="Pfam" id="PF07721">
    <property type="entry name" value="TPR_4"/>
    <property type="match status" value="1"/>
</dbReference>
<evidence type="ECO:0000313" key="2">
    <source>
        <dbReference type="Proteomes" id="UP001064632"/>
    </source>
</evidence>
<accession>A0ABY6BAG1</accession>
<sequence length="298" mass="32743">MSESLKELDDIAAKWRGGKAPSSQLRLRMASAMSLAADTPERRRTTREHLQAGILQADQDGKSSPTLVMTAHLNLAQLAMADGDLPTAQRLFALAQTRCDQLGSTCGEVQAAIGRGLAMVLRDQGRHAEAAPVYEHTLAFVRSRFNATHPWITSLLVSYGMNAYLAGDYTHAESLLTQAIQSQDRSNDAGRHASLLSYHTLALIGLERYDEAEAEIRETLKESAPLGNEVMIWEVAMSHAAQAYINCIRHPQARWLGTLDEQLATLGKDKQIWQPRLGIVRGWIQRCSSLVPAGNAHP</sequence>
<evidence type="ECO:0000313" key="1">
    <source>
        <dbReference type="EMBL" id="UXI66854.1"/>
    </source>
</evidence>